<name>X1UG62_9ZZZZ</name>
<protein>
    <recommendedName>
        <fullName evidence="3">PEGA domain-containing protein</fullName>
    </recommendedName>
</protein>
<dbReference type="Gene3D" id="2.60.40.1120">
    <property type="entry name" value="Carboxypeptidase-like, regulatory domain"/>
    <property type="match status" value="1"/>
</dbReference>
<dbReference type="InterPro" id="IPR008969">
    <property type="entry name" value="CarboxyPept-like_regulatory"/>
</dbReference>
<comment type="caution">
    <text evidence="2">The sequence shown here is derived from an EMBL/GenBank/DDBJ whole genome shotgun (WGS) entry which is preliminary data.</text>
</comment>
<dbReference type="SUPFAM" id="SSF49464">
    <property type="entry name" value="Carboxypeptidase regulatory domain-like"/>
    <property type="match status" value="1"/>
</dbReference>
<evidence type="ECO:0000256" key="1">
    <source>
        <dbReference type="SAM" id="Phobius"/>
    </source>
</evidence>
<evidence type="ECO:0008006" key="3">
    <source>
        <dbReference type="Google" id="ProtNLM"/>
    </source>
</evidence>
<reference evidence="2" key="1">
    <citation type="journal article" date="2014" name="Front. Microbiol.">
        <title>High frequency of phylogenetically diverse reductive dehalogenase-homologous genes in deep subseafloor sedimentary metagenomes.</title>
        <authorList>
            <person name="Kawai M."/>
            <person name="Futagami T."/>
            <person name="Toyoda A."/>
            <person name="Takaki Y."/>
            <person name="Nishi S."/>
            <person name="Hori S."/>
            <person name="Arai W."/>
            <person name="Tsubouchi T."/>
            <person name="Morono Y."/>
            <person name="Uchiyama I."/>
            <person name="Ito T."/>
            <person name="Fujiyama A."/>
            <person name="Inagaki F."/>
            <person name="Takami H."/>
        </authorList>
    </citation>
    <scope>NUCLEOTIDE SEQUENCE</scope>
    <source>
        <strain evidence="2">Expedition CK06-06</strain>
    </source>
</reference>
<sequence length="127" mass="13830">MAEEIKLLLPGPPREERKISPALIIGAAGAGIGLAVILGLYAVAQARRPIPGECIIWGFVTDSLTGEAIPDVKITLDSLVRYTEWAGQYEIRDIACQQYRIQFSKEGYVTVTRDVVATADTQLNISL</sequence>
<accession>X1UG62</accession>
<dbReference type="AlphaFoldDB" id="X1UG62"/>
<dbReference type="EMBL" id="BARW01018431">
    <property type="protein sequence ID" value="GAI98875.1"/>
    <property type="molecule type" value="Genomic_DNA"/>
</dbReference>
<gene>
    <name evidence="2" type="ORF">S12H4_31552</name>
</gene>
<keyword evidence="1" id="KW-1133">Transmembrane helix</keyword>
<dbReference type="Pfam" id="PF13620">
    <property type="entry name" value="CarboxypepD_reg"/>
    <property type="match status" value="1"/>
</dbReference>
<organism evidence="2">
    <name type="scientific">marine sediment metagenome</name>
    <dbReference type="NCBI Taxonomy" id="412755"/>
    <lineage>
        <taxon>unclassified sequences</taxon>
        <taxon>metagenomes</taxon>
        <taxon>ecological metagenomes</taxon>
    </lineage>
</organism>
<keyword evidence="1" id="KW-0472">Membrane</keyword>
<keyword evidence="1" id="KW-0812">Transmembrane</keyword>
<feature type="transmembrane region" description="Helical" evidence="1">
    <location>
        <begin position="20"/>
        <end position="43"/>
    </location>
</feature>
<proteinExistence type="predicted"/>
<evidence type="ECO:0000313" key="2">
    <source>
        <dbReference type="EMBL" id="GAI98875.1"/>
    </source>
</evidence>